<feature type="domain" description="F-box" evidence="1">
    <location>
        <begin position="208"/>
        <end position="255"/>
    </location>
</feature>
<name>A0AAN7BCQ1_9PEZI</name>
<evidence type="ECO:0000313" key="2">
    <source>
        <dbReference type="EMBL" id="KAK4219128.1"/>
    </source>
</evidence>
<dbReference type="SUPFAM" id="SSF52047">
    <property type="entry name" value="RNI-like"/>
    <property type="match status" value="1"/>
</dbReference>
<dbReference type="Gene3D" id="1.20.1280.50">
    <property type="match status" value="1"/>
</dbReference>
<dbReference type="Gene3D" id="3.80.10.10">
    <property type="entry name" value="Ribonuclease Inhibitor"/>
    <property type="match status" value="1"/>
</dbReference>
<dbReference type="InterPro" id="IPR032675">
    <property type="entry name" value="LRR_dom_sf"/>
</dbReference>
<organism evidence="2 3">
    <name type="scientific">Rhypophila decipiens</name>
    <dbReference type="NCBI Taxonomy" id="261697"/>
    <lineage>
        <taxon>Eukaryota</taxon>
        <taxon>Fungi</taxon>
        <taxon>Dikarya</taxon>
        <taxon>Ascomycota</taxon>
        <taxon>Pezizomycotina</taxon>
        <taxon>Sordariomycetes</taxon>
        <taxon>Sordariomycetidae</taxon>
        <taxon>Sordariales</taxon>
        <taxon>Naviculisporaceae</taxon>
        <taxon>Rhypophila</taxon>
    </lineage>
</organism>
<keyword evidence="3" id="KW-1185">Reference proteome</keyword>
<dbReference type="SUPFAM" id="SSF81383">
    <property type="entry name" value="F-box domain"/>
    <property type="match status" value="1"/>
</dbReference>
<accession>A0AAN7BCQ1</accession>
<reference evidence="2" key="2">
    <citation type="submission" date="2023-05" db="EMBL/GenBank/DDBJ databases">
        <authorList>
            <consortium name="Lawrence Berkeley National Laboratory"/>
            <person name="Steindorff A."/>
            <person name="Hensen N."/>
            <person name="Bonometti L."/>
            <person name="Westerberg I."/>
            <person name="Brannstrom I.O."/>
            <person name="Guillou S."/>
            <person name="Cros-Aarteil S."/>
            <person name="Calhoun S."/>
            <person name="Haridas S."/>
            <person name="Kuo A."/>
            <person name="Mondo S."/>
            <person name="Pangilinan J."/>
            <person name="Riley R."/>
            <person name="Labutti K."/>
            <person name="Andreopoulos B."/>
            <person name="Lipzen A."/>
            <person name="Chen C."/>
            <person name="Yanf M."/>
            <person name="Daum C."/>
            <person name="Ng V."/>
            <person name="Clum A."/>
            <person name="Ohm R."/>
            <person name="Martin F."/>
            <person name="Silar P."/>
            <person name="Natvig D."/>
            <person name="Lalanne C."/>
            <person name="Gautier V."/>
            <person name="Ament-Velasquez S.L."/>
            <person name="Kruys A."/>
            <person name="Hutchinson M.I."/>
            <person name="Powell A.J."/>
            <person name="Barry K."/>
            <person name="Miller A.N."/>
            <person name="Grigoriev I.V."/>
            <person name="Debuchy R."/>
            <person name="Gladieux P."/>
            <person name="Thoren M.H."/>
            <person name="Johannesson H."/>
        </authorList>
    </citation>
    <scope>NUCLEOTIDE SEQUENCE</scope>
    <source>
        <strain evidence="2">PSN293</strain>
    </source>
</reference>
<dbReference type="SMART" id="SM00256">
    <property type="entry name" value="FBOX"/>
    <property type="match status" value="1"/>
</dbReference>
<evidence type="ECO:0000259" key="1">
    <source>
        <dbReference type="PROSITE" id="PS50181"/>
    </source>
</evidence>
<dbReference type="AlphaFoldDB" id="A0AAN7BCQ1"/>
<proteinExistence type="predicted"/>
<dbReference type="EMBL" id="MU858049">
    <property type="protein sequence ID" value="KAK4219128.1"/>
    <property type="molecule type" value="Genomic_DNA"/>
</dbReference>
<dbReference type="Proteomes" id="UP001301769">
    <property type="component" value="Unassembled WGS sequence"/>
</dbReference>
<protein>
    <recommendedName>
        <fullName evidence="1">F-box domain-containing protein</fullName>
    </recommendedName>
</protein>
<dbReference type="InterPro" id="IPR036047">
    <property type="entry name" value="F-box-like_dom_sf"/>
</dbReference>
<sequence>MDRSETDMKLLLEKGKTQMIDELYPDALGSIMKAVNLCPCKPISHGRDKSCNISQCISAVRKSDSDPDVFYRVASGPCSCGFRWPVCSRPLHLEAVDTLAACLEKAQRFSAAFSTALGLIRLNPSSGIGYCRVAKMIRYLVKNHEGSDQVLRSISALLRDAKLADIKKLRDSLPLFVKCALYKTDKSDNYHTVLRQMSHILKLPESRRDPFTKLPRELIGMIFSHLNTTSLIRCCRVNKSWRQTIEADRILWSSITMKKPKTSRYFAKFLQRHQTVRKLSIHDISRLLLDVPKLATILRLPRLQQLCITGDGSLASYTGNHIKDLKSNEIAPLERLSVLLRSNQRNFSTWGEIIFNTAATLQVLELGAGAAWRLHSFTHPRFVMPNLKKLYLNQSTEDGRPLDEGWIELRGIANCSPNLEHLYLEGCKIFLTEDVPNFKSLQSVSIGSGCISYPQFTGYPPQYLPSTMRVIELISADRRICDMLLFRGHSINLHPFNNADTNDPDNPLLQFPNLEVLKCKCPLTAGQFKQLAEPGLQNGTLKVLELAMDHFDSTSRVKDPAKDYPLAASELVHTVGLYDFKWEYANELTAGPFVEWLDRFPNTTTVAAYPVPTYDGVLSLFRRLICHPGIKVVHQDSLRGVEWDIAQELAKEKGVQLLHTPKHTPIGWPVATQ</sequence>
<reference evidence="2" key="1">
    <citation type="journal article" date="2023" name="Mol. Phylogenet. Evol.">
        <title>Genome-scale phylogeny and comparative genomics of the fungal order Sordariales.</title>
        <authorList>
            <person name="Hensen N."/>
            <person name="Bonometti L."/>
            <person name="Westerberg I."/>
            <person name="Brannstrom I.O."/>
            <person name="Guillou S."/>
            <person name="Cros-Aarteil S."/>
            <person name="Calhoun S."/>
            <person name="Haridas S."/>
            <person name="Kuo A."/>
            <person name="Mondo S."/>
            <person name="Pangilinan J."/>
            <person name="Riley R."/>
            <person name="LaButti K."/>
            <person name="Andreopoulos B."/>
            <person name="Lipzen A."/>
            <person name="Chen C."/>
            <person name="Yan M."/>
            <person name="Daum C."/>
            <person name="Ng V."/>
            <person name="Clum A."/>
            <person name="Steindorff A."/>
            <person name="Ohm R.A."/>
            <person name="Martin F."/>
            <person name="Silar P."/>
            <person name="Natvig D.O."/>
            <person name="Lalanne C."/>
            <person name="Gautier V."/>
            <person name="Ament-Velasquez S.L."/>
            <person name="Kruys A."/>
            <person name="Hutchinson M.I."/>
            <person name="Powell A.J."/>
            <person name="Barry K."/>
            <person name="Miller A.N."/>
            <person name="Grigoriev I.V."/>
            <person name="Debuchy R."/>
            <person name="Gladieux P."/>
            <person name="Hiltunen Thoren M."/>
            <person name="Johannesson H."/>
        </authorList>
    </citation>
    <scope>NUCLEOTIDE SEQUENCE</scope>
    <source>
        <strain evidence="2">PSN293</strain>
    </source>
</reference>
<dbReference type="InterPro" id="IPR001810">
    <property type="entry name" value="F-box_dom"/>
</dbReference>
<dbReference type="PROSITE" id="PS50181">
    <property type="entry name" value="FBOX"/>
    <property type="match status" value="1"/>
</dbReference>
<evidence type="ECO:0000313" key="3">
    <source>
        <dbReference type="Proteomes" id="UP001301769"/>
    </source>
</evidence>
<gene>
    <name evidence="2" type="ORF">QBC37DRAFT_151475</name>
</gene>
<comment type="caution">
    <text evidence="2">The sequence shown here is derived from an EMBL/GenBank/DDBJ whole genome shotgun (WGS) entry which is preliminary data.</text>
</comment>
<dbReference type="Pfam" id="PF12937">
    <property type="entry name" value="F-box-like"/>
    <property type="match status" value="1"/>
</dbReference>